<dbReference type="PANTHER" id="PTHR43464">
    <property type="entry name" value="METHYLTRANSFERASE"/>
    <property type="match status" value="1"/>
</dbReference>
<dbReference type="OrthoDB" id="3265906at2759"/>
<dbReference type="CDD" id="cd02440">
    <property type="entry name" value="AdoMet_MTases"/>
    <property type="match status" value="1"/>
</dbReference>
<feature type="binding site" evidence="5">
    <location>
        <position position="205"/>
    </location>
    <ligand>
        <name>Mg(2+)</name>
        <dbReference type="ChEBI" id="CHEBI:18420"/>
    </ligand>
</feature>
<comment type="function">
    <text evidence="5">O-methyltransferase required for two non-consecutive steps during ubiquinone biosynthesis. Catalyzes the 2 O-methylation of 3,4-dihydroxy-5-(all-trans-polyprenyl)benzoic acid into 4-hydroxy-3-methoxy-5-(all-trans-polyprenyl)benzoic acid. Also catalyzes the last step of ubiquinone biosynthesis by mediating methylation of 3-demethylubiquinone into ubiquinone. Also able to mediate the methylation of 3-demethylubiquinol into ubiquinol.</text>
</comment>
<comment type="catalytic activity">
    <reaction evidence="5">
        <text>a 3-demethylubiquinone + S-adenosyl-L-methionine = a ubiquinone + S-adenosyl-L-homocysteine</text>
        <dbReference type="Rhea" id="RHEA:81215"/>
        <dbReference type="Rhea" id="RHEA-COMP:9565"/>
        <dbReference type="Rhea" id="RHEA-COMP:19654"/>
        <dbReference type="ChEBI" id="CHEBI:16389"/>
        <dbReference type="ChEBI" id="CHEBI:57856"/>
        <dbReference type="ChEBI" id="CHEBI:59789"/>
        <dbReference type="ChEBI" id="CHEBI:231825"/>
    </reaction>
</comment>
<dbReference type="GO" id="GO:0010420">
    <property type="term" value="F:polyprenyldihydroxybenzoate methyltransferase activity"/>
    <property type="evidence" value="ECO:0007669"/>
    <property type="project" value="UniProtKB-UniRule"/>
</dbReference>
<dbReference type="EC" id="2.1.1.-" evidence="5"/>
<name>A0A165MJN2_9APHY</name>
<evidence type="ECO:0000313" key="6">
    <source>
        <dbReference type="EMBL" id="KZT65775.1"/>
    </source>
</evidence>
<dbReference type="EC" id="2.1.1.114" evidence="5"/>
<dbReference type="Gene3D" id="3.40.50.150">
    <property type="entry name" value="Vaccinia Virus protein VP39"/>
    <property type="match status" value="1"/>
</dbReference>
<dbReference type="InterPro" id="IPR010233">
    <property type="entry name" value="UbiG_MeTrfase"/>
</dbReference>
<dbReference type="PANTHER" id="PTHR43464:SF19">
    <property type="entry name" value="UBIQUINONE BIOSYNTHESIS O-METHYLTRANSFERASE, MITOCHONDRIAL"/>
    <property type="match status" value="1"/>
</dbReference>
<keyword evidence="4 5" id="KW-0949">S-adenosyl-L-methionine</keyword>
<dbReference type="AlphaFoldDB" id="A0A165MJN2"/>
<comment type="similarity">
    <text evidence="5">Belongs to the class I-like SAM-binding methyltransferase superfamily. UbiG/COQ3 family.</text>
</comment>
<protein>
    <recommendedName>
        <fullName evidence="5">Ubiquinone biosynthesis O-methyltransferase, mitochondrial</fullName>
    </recommendedName>
    <alternativeName>
        <fullName evidence="5">3-demethylubiquinol 3-O-methyltransferase</fullName>
        <ecNumber evidence="5">2.1.1.64</ecNumber>
    </alternativeName>
    <alternativeName>
        <fullName evidence="5">3-demethylubiquinone 3-O-methyltransferase</fullName>
        <ecNumber evidence="5">2.1.1.-</ecNumber>
    </alternativeName>
    <alternativeName>
        <fullName evidence="5">Polyprenyldihydroxybenzoate methyltransferase</fullName>
        <ecNumber evidence="5">2.1.1.114</ecNumber>
    </alternativeName>
</protein>
<comment type="catalytic activity">
    <reaction evidence="5">
        <text>a 3-demethylubiquinol + S-adenosyl-L-methionine = a ubiquinol + S-adenosyl-L-homocysteine + H(+)</text>
        <dbReference type="Rhea" id="RHEA:44380"/>
        <dbReference type="Rhea" id="RHEA-COMP:9566"/>
        <dbReference type="Rhea" id="RHEA-COMP:10914"/>
        <dbReference type="ChEBI" id="CHEBI:15378"/>
        <dbReference type="ChEBI" id="CHEBI:17976"/>
        <dbReference type="ChEBI" id="CHEBI:57856"/>
        <dbReference type="ChEBI" id="CHEBI:59789"/>
        <dbReference type="ChEBI" id="CHEBI:84422"/>
        <dbReference type="EC" id="2.1.1.64"/>
    </reaction>
</comment>
<keyword evidence="6" id="KW-0830">Ubiquinone</keyword>
<keyword evidence="3 5" id="KW-0831">Ubiquinone biosynthesis</keyword>
<dbReference type="EMBL" id="KV429100">
    <property type="protein sequence ID" value="KZT65775.1"/>
    <property type="molecule type" value="Genomic_DNA"/>
</dbReference>
<sequence length="340" mass="37747">MSLLWRPIPRTLRLSSHYNPSRCACNERLYHVSHPPFASATTSTHSSVNPDEIALFSRLSSQWWDERGEFQMLHKMNPIRVQFIRKKLLEMRREDSADIANDSELLEGLNVLDVGCGGGLLCESLTRLGANTLGIDASASNVGIASLHAASDPSLNLSSAVVPASSSPPRKGKGALTYEHTSAEDVLATRGPKQFDVVCSMEVLEHVDNPRAFLRSLAELVKPGGHLFLSTISRTPLAYLLTILAAEQVLRLVTPGTHTYSKFVRPEELTQFFCEHRSGPTSRPWISRLYGGLPARTEAETRGVIYVPWKDEWTLVPRGAVGAKWGEGCNYLFWVRRPLE</sequence>
<dbReference type="GO" id="GO:0032259">
    <property type="term" value="P:methylation"/>
    <property type="evidence" value="ECO:0007669"/>
    <property type="project" value="UniProtKB-KW"/>
</dbReference>
<feature type="binding site" evidence="5">
    <location>
        <position position="80"/>
    </location>
    <ligand>
        <name>S-adenosyl-L-methionine</name>
        <dbReference type="ChEBI" id="CHEBI:59789"/>
    </ligand>
</feature>
<keyword evidence="5" id="KW-0999">Mitochondrion inner membrane</keyword>
<dbReference type="Pfam" id="PF13489">
    <property type="entry name" value="Methyltransf_23"/>
    <property type="match status" value="1"/>
</dbReference>
<dbReference type="HAMAP" id="MF_00472">
    <property type="entry name" value="UbiG"/>
    <property type="match status" value="1"/>
</dbReference>
<dbReference type="UniPathway" id="UPA00232"/>
<feature type="binding site" evidence="5">
    <location>
        <position position="202"/>
    </location>
    <ligand>
        <name>Mg(2+)</name>
        <dbReference type="ChEBI" id="CHEBI:18420"/>
    </ligand>
</feature>
<dbReference type="Proteomes" id="UP000076727">
    <property type="component" value="Unassembled WGS sequence"/>
</dbReference>
<feature type="binding site" evidence="5">
    <location>
        <position position="115"/>
    </location>
    <ligand>
        <name>S-adenosyl-L-methionine</name>
        <dbReference type="ChEBI" id="CHEBI:59789"/>
    </ligand>
</feature>
<gene>
    <name evidence="5" type="primary">COQ3</name>
    <name evidence="6" type="ORF">DAEQUDRAFT_716073</name>
</gene>
<evidence type="ECO:0000256" key="2">
    <source>
        <dbReference type="ARBA" id="ARBA00022679"/>
    </source>
</evidence>
<feature type="binding site" evidence="5">
    <location>
        <position position="136"/>
    </location>
    <ligand>
        <name>S-adenosyl-L-methionine</name>
        <dbReference type="ChEBI" id="CHEBI:59789"/>
    </ligand>
</feature>
<dbReference type="SUPFAM" id="SSF53335">
    <property type="entry name" value="S-adenosyl-L-methionine-dependent methyltransferases"/>
    <property type="match status" value="1"/>
</dbReference>
<dbReference type="NCBIfam" id="TIGR01983">
    <property type="entry name" value="UbiG"/>
    <property type="match status" value="1"/>
</dbReference>
<feature type="binding site" evidence="5">
    <location>
        <position position="206"/>
    </location>
    <ligand>
        <name>Mg(2+)</name>
        <dbReference type="ChEBI" id="CHEBI:18420"/>
    </ligand>
</feature>
<comment type="pathway">
    <text evidence="5">Cofactor biosynthesis; ubiquinone biosynthesis.</text>
</comment>
<keyword evidence="2 5" id="KW-0808">Transferase</keyword>
<dbReference type="InterPro" id="IPR029063">
    <property type="entry name" value="SAM-dependent_MTases_sf"/>
</dbReference>
<keyword evidence="5" id="KW-0472">Membrane</keyword>
<keyword evidence="5" id="KW-0496">Mitochondrion</keyword>
<comment type="cofactor">
    <cofactor evidence="5">
        <name>Mg(2+)</name>
        <dbReference type="ChEBI" id="CHEBI:18420"/>
    </cofactor>
</comment>
<comment type="subcellular location">
    <subcellularLocation>
        <location evidence="5">Mitochondrion inner membrane</location>
        <topology evidence="5">Peripheral membrane protein</topology>
        <orientation evidence="5">Matrix side</orientation>
    </subcellularLocation>
</comment>
<dbReference type="STRING" id="1314783.A0A165MJN2"/>
<reference evidence="6 7" key="1">
    <citation type="journal article" date="2016" name="Mol. Biol. Evol.">
        <title>Comparative Genomics of Early-Diverging Mushroom-Forming Fungi Provides Insights into the Origins of Lignocellulose Decay Capabilities.</title>
        <authorList>
            <person name="Nagy L.G."/>
            <person name="Riley R."/>
            <person name="Tritt A."/>
            <person name="Adam C."/>
            <person name="Daum C."/>
            <person name="Floudas D."/>
            <person name="Sun H."/>
            <person name="Yadav J.S."/>
            <person name="Pangilinan J."/>
            <person name="Larsson K.H."/>
            <person name="Matsuura K."/>
            <person name="Barry K."/>
            <person name="Labutti K."/>
            <person name="Kuo R."/>
            <person name="Ohm R.A."/>
            <person name="Bhattacharya S.S."/>
            <person name="Shirouzu T."/>
            <person name="Yoshinaga Y."/>
            <person name="Martin F.M."/>
            <person name="Grigoriev I.V."/>
            <person name="Hibbett D.S."/>
        </authorList>
    </citation>
    <scope>NUCLEOTIDE SEQUENCE [LARGE SCALE GENOMIC DNA]</scope>
    <source>
        <strain evidence="6 7">L-15889</strain>
    </source>
</reference>
<dbReference type="GO" id="GO:0120537">
    <property type="term" value="F:3-demethylubiquinone 3-O-methyltransferase activity"/>
    <property type="evidence" value="ECO:0007669"/>
    <property type="project" value="RHEA"/>
</dbReference>
<keyword evidence="1 5" id="KW-0489">Methyltransferase</keyword>
<evidence type="ECO:0000256" key="1">
    <source>
        <dbReference type="ARBA" id="ARBA00022603"/>
    </source>
</evidence>
<evidence type="ECO:0000256" key="4">
    <source>
        <dbReference type="ARBA" id="ARBA00022691"/>
    </source>
</evidence>
<dbReference type="EC" id="2.1.1.64" evidence="5"/>
<evidence type="ECO:0000256" key="5">
    <source>
        <dbReference type="HAMAP-Rule" id="MF_03190"/>
    </source>
</evidence>
<accession>A0A165MJN2</accession>
<comment type="catalytic activity">
    <reaction evidence="5">
        <text>a 3,4-dihydroxy-5-(all-trans-polyprenyl)benzoate + S-adenosyl-L-methionine = a 4-hydroxy-3-methoxy-5-(all-trans-polyprenyl)benzoate + S-adenosyl-L-homocysteine + H(+)</text>
        <dbReference type="Rhea" id="RHEA:44452"/>
        <dbReference type="Rhea" id="RHEA-COMP:10930"/>
        <dbReference type="Rhea" id="RHEA-COMP:10931"/>
        <dbReference type="ChEBI" id="CHEBI:15378"/>
        <dbReference type="ChEBI" id="CHEBI:57856"/>
        <dbReference type="ChEBI" id="CHEBI:59789"/>
        <dbReference type="ChEBI" id="CHEBI:64694"/>
        <dbReference type="ChEBI" id="CHEBI:84443"/>
        <dbReference type="EC" id="2.1.1.114"/>
    </reaction>
</comment>
<keyword evidence="5" id="KW-0479">Metal-binding</keyword>
<dbReference type="GO" id="GO:0031314">
    <property type="term" value="C:extrinsic component of mitochondrial inner membrane"/>
    <property type="evidence" value="ECO:0007669"/>
    <property type="project" value="UniProtKB-UniRule"/>
</dbReference>
<proteinExistence type="inferred from homology"/>
<feature type="binding site" evidence="5">
    <location>
        <position position="201"/>
    </location>
    <ligand>
        <name>S-adenosyl-L-methionine</name>
        <dbReference type="ChEBI" id="CHEBI:59789"/>
    </ligand>
</feature>
<evidence type="ECO:0000256" key="3">
    <source>
        <dbReference type="ARBA" id="ARBA00022688"/>
    </source>
</evidence>
<organism evidence="6 7">
    <name type="scientific">Daedalea quercina L-15889</name>
    <dbReference type="NCBI Taxonomy" id="1314783"/>
    <lineage>
        <taxon>Eukaryota</taxon>
        <taxon>Fungi</taxon>
        <taxon>Dikarya</taxon>
        <taxon>Basidiomycota</taxon>
        <taxon>Agaricomycotina</taxon>
        <taxon>Agaricomycetes</taxon>
        <taxon>Polyporales</taxon>
        <taxon>Fomitopsis</taxon>
    </lineage>
</organism>
<keyword evidence="7" id="KW-1185">Reference proteome</keyword>
<dbReference type="GO" id="GO:0046872">
    <property type="term" value="F:metal ion binding"/>
    <property type="evidence" value="ECO:0007669"/>
    <property type="project" value="UniProtKB-KW"/>
</dbReference>
<evidence type="ECO:0000313" key="7">
    <source>
        <dbReference type="Proteomes" id="UP000076727"/>
    </source>
</evidence>
<keyword evidence="5" id="KW-0460">Magnesium</keyword>
<dbReference type="GO" id="GO:0061542">
    <property type="term" value="F:3-demethylubiquinol 3-O-methyltransferase activity"/>
    <property type="evidence" value="ECO:0007669"/>
    <property type="project" value="UniProtKB-UniRule"/>
</dbReference>
<comment type="subunit">
    <text evidence="5">Component of a multi-subunit COQ enzyme complex, composed of at least COQ3, COQ4, COQ5, COQ6, COQ7 and COQ9.</text>
</comment>